<feature type="transmembrane region" description="Helical" evidence="18">
    <location>
        <begin position="458"/>
        <end position="485"/>
    </location>
</feature>
<comment type="similarity">
    <text evidence="6">Belongs to the sodium:solute symporter (SSF) (TC 2.A.21) family.</text>
</comment>
<keyword evidence="11 18" id="KW-1133">Transmembrane helix</keyword>
<accession>A0AAJ5YXQ7</accession>
<evidence type="ECO:0000256" key="10">
    <source>
        <dbReference type="ARBA" id="ARBA00022729"/>
    </source>
</evidence>
<dbReference type="InterPro" id="IPR009011">
    <property type="entry name" value="Man6P_isomerase_rcpt-bd_dom_sf"/>
</dbReference>
<dbReference type="InterPro" id="IPR028934">
    <property type="entry name" value="Vps26-related"/>
</dbReference>
<dbReference type="PROSITE" id="PS51914">
    <property type="entry name" value="MRH"/>
    <property type="match status" value="1"/>
</dbReference>
<dbReference type="AlphaFoldDB" id="A0AAJ5YXQ7"/>
<dbReference type="EMBL" id="CP119916">
    <property type="protein sequence ID" value="WFD14117.1"/>
    <property type="molecule type" value="Genomic_DNA"/>
</dbReference>
<keyword evidence="10" id="KW-0732">Signal</keyword>
<name>A0AAJ5YXQ7_9BASI</name>
<feature type="transmembrane region" description="Helical" evidence="18">
    <location>
        <begin position="429"/>
        <end position="451"/>
    </location>
</feature>
<dbReference type="GO" id="GO:0015204">
    <property type="term" value="F:urea transmembrane transporter activity"/>
    <property type="evidence" value="ECO:0007669"/>
    <property type="project" value="InterPro"/>
</dbReference>
<dbReference type="GO" id="GO:0000139">
    <property type="term" value="C:Golgi membrane"/>
    <property type="evidence" value="ECO:0007669"/>
    <property type="project" value="UniProtKB-SubCell"/>
</dbReference>
<feature type="transmembrane region" description="Helical" evidence="18">
    <location>
        <begin position="58"/>
        <end position="81"/>
    </location>
</feature>
<dbReference type="Gene3D" id="2.70.130.10">
    <property type="entry name" value="Mannose-6-phosphate receptor binding domain"/>
    <property type="match status" value="1"/>
</dbReference>
<evidence type="ECO:0000256" key="6">
    <source>
        <dbReference type="ARBA" id="ARBA00006434"/>
    </source>
</evidence>
<feature type="domain" description="MRH" evidence="19">
    <location>
        <begin position="994"/>
        <end position="1115"/>
    </location>
</feature>
<dbReference type="PANTHER" id="PTHR46154">
    <property type="match status" value="1"/>
</dbReference>
<feature type="transmembrane region" description="Helical" evidence="18">
    <location>
        <begin position="604"/>
        <end position="627"/>
    </location>
</feature>
<evidence type="ECO:0000256" key="8">
    <source>
        <dbReference type="ARBA" id="ARBA00013776"/>
    </source>
</evidence>
<evidence type="ECO:0000256" key="3">
    <source>
        <dbReference type="ARBA" id="ARBA00004358"/>
    </source>
</evidence>
<organism evidence="20 21">
    <name type="scientific">Malassezia arunalokei</name>
    <dbReference type="NCBI Taxonomy" id="1514897"/>
    <lineage>
        <taxon>Eukaryota</taxon>
        <taxon>Fungi</taxon>
        <taxon>Dikarya</taxon>
        <taxon>Basidiomycota</taxon>
        <taxon>Ustilaginomycotina</taxon>
        <taxon>Malasseziomycetes</taxon>
        <taxon>Malasseziales</taxon>
        <taxon>Malasseziaceae</taxon>
        <taxon>Malassezia</taxon>
    </lineage>
</organism>
<evidence type="ECO:0000259" key="19">
    <source>
        <dbReference type="PROSITE" id="PS51914"/>
    </source>
</evidence>
<evidence type="ECO:0000313" key="20">
    <source>
        <dbReference type="EMBL" id="WFD14117.1"/>
    </source>
</evidence>
<evidence type="ECO:0000256" key="14">
    <source>
        <dbReference type="ARBA" id="ARBA00023128"/>
    </source>
</evidence>
<dbReference type="Pfam" id="PF00474">
    <property type="entry name" value="SSF"/>
    <property type="match status" value="1"/>
</dbReference>
<feature type="transmembrane region" description="Helical" evidence="18">
    <location>
        <begin position="633"/>
        <end position="655"/>
    </location>
</feature>
<dbReference type="InterPro" id="IPR014752">
    <property type="entry name" value="Arrestin-like_C"/>
</dbReference>
<feature type="transmembrane region" description="Helical" evidence="18">
    <location>
        <begin position="169"/>
        <end position="187"/>
    </location>
</feature>
<dbReference type="CDD" id="cd11476">
    <property type="entry name" value="SLC5sbd_DUR3"/>
    <property type="match status" value="1"/>
</dbReference>
<dbReference type="InterPro" id="IPR001734">
    <property type="entry name" value="Na/solute_symporter"/>
</dbReference>
<evidence type="ECO:0000256" key="2">
    <source>
        <dbReference type="ARBA" id="ARBA00004304"/>
    </source>
</evidence>
<dbReference type="InterPro" id="IPR018939">
    <property type="entry name" value="Autophagy-rel_prot_27"/>
</dbReference>
<dbReference type="InterPro" id="IPR031155">
    <property type="entry name" value="DUR"/>
</dbReference>
<dbReference type="Gene3D" id="2.60.40.640">
    <property type="match status" value="2"/>
</dbReference>
<dbReference type="Proteomes" id="UP001217582">
    <property type="component" value="Chromosome 1"/>
</dbReference>
<dbReference type="PROSITE" id="PS50283">
    <property type="entry name" value="NA_SOLUT_SYMP_3"/>
    <property type="match status" value="1"/>
</dbReference>
<evidence type="ECO:0000256" key="11">
    <source>
        <dbReference type="ARBA" id="ARBA00022989"/>
    </source>
</evidence>
<keyword evidence="13" id="KW-0333">Golgi apparatus</keyword>
<evidence type="ECO:0000256" key="12">
    <source>
        <dbReference type="ARBA" id="ARBA00023006"/>
    </source>
</evidence>
<keyword evidence="14" id="KW-0496">Mitochondrion</keyword>
<comment type="subcellular location">
    <subcellularLocation>
        <location evidence="3">Cytoplasmic vesicle membrane</location>
        <topology evidence="3">Single-pass type I membrane protein</topology>
    </subcellularLocation>
    <subcellularLocation>
        <location evidence="4">Golgi apparatus membrane</location>
        <topology evidence="4">Single-pass type I membrane protein</topology>
    </subcellularLocation>
    <subcellularLocation>
        <location evidence="1">Membrane</location>
        <topology evidence="1">Multi-pass membrane protein</topology>
    </subcellularLocation>
    <subcellularLocation>
        <location evidence="2">Mitochondrion membrane</location>
        <topology evidence="2">Single-pass membrane protein</topology>
    </subcellularLocation>
</comment>
<reference evidence="20 21" key="1">
    <citation type="submission" date="2023-03" db="EMBL/GenBank/DDBJ databases">
        <title>Mating type loci evolution in Malassezia.</title>
        <authorList>
            <person name="Coelho M.A."/>
        </authorList>
    </citation>
    <scope>NUCLEOTIDE SEQUENCE [LARGE SCALE GENOMIC DNA]</scope>
    <source>
        <strain evidence="20 21">CBS 13387</strain>
    </source>
</reference>
<evidence type="ECO:0000313" key="21">
    <source>
        <dbReference type="Proteomes" id="UP001217582"/>
    </source>
</evidence>
<feature type="transmembrane region" description="Helical" evidence="18">
    <location>
        <begin position="301"/>
        <end position="321"/>
    </location>
</feature>
<feature type="transmembrane region" description="Helical" evidence="18">
    <location>
        <begin position="138"/>
        <end position="163"/>
    </location>
</feature>
<keyword evidence="15 18" id="KW-0472">Membrane</keyword>
<feature type="transmembrane region" description="Helical" evidence="18">
    <location>
        <begin position="93"/>
        <end position="112"/>
    </location>
</feature>
<evidence type="ECO:0000256" key="13">
    <source>
        <dbReference type="ARBA" id="ARBA00023034"/>
    </source>
</evidence>
<protein>
    <recommendedName>
        <fullName evidence="8">Autophagy-related protein 27</fullName>
    </recommendedName>
</protein>
<proteinExistence type="inferred from homology"/>
<keyword evidence="17" id="KW-0968">Cytoplasmic vesicle</keyword>
<dbReference type="InterPro" id="IPR044865">
    <property type="entry name" value="MRH_dom"/>
</dbReference>
<evidence type="ECO:0000256" key="16">
    <source>
        <dbReference type="ARBA" id="ARBA00023157"/>
    </source>
</evidence>
<comment type="similarity">
    <text evidence="7">Belongs to the VPS26 family.</text>
</comment>
<evidence type="ECO:0000256" key="17">
    <source>
        <dbReference type="ARBA" id="ARBA00023329"/>
    </source>
</evidence>
<dbReference type="PANTHER" id="PTHR46154:SF2">
    <property type="entry name" value="SOLUTE SYMPORTER FAMILY TRANSPORTER (AFU_ORTHOLOGUE AFUA_6G03200)"/>
    <property type="match status" value="1"/>
</dbReference>
<evidence type="ECO:0000256" key="5">
    <source>
        <dbReference type="ARBA" id="ARBA00005363"/>
    </source>
</evidence>
<feature type="transmembrane region" description="Helical" evidence="18">
    <location>
        <begin position="342"/>
        <end position="365"/>
    </location>
</feature>
<evidence type="ECO:0000256" key="7">
    <source>
        <dbReference type="ARBA" id="ARBA00009100"/>
    </source>
</evidence>
<evidence type="ECO:0000256" key="18">
    <source>
        <dbReference type="SAM" id="Phobius"/>
    </source>
</evidence>
<comment type="similarity">
    <text evidence="5">Belongs to the ATG27 family.</text>
</comment>
<feature type="transmembrane region" description="Helical" evidence="18">
    <location>
        <begin position="497"/>
        <end position="517"/>
    </location>
</feature>
<dbReference type="GO" id="GO:0006914">
    <property type="term" value="P:autophagy"/>
    <property type="evidence" value="ECO:0007669"/>
    <property type="project" value="UniProtKB-KW"/>
</dbReference>
<dbReference type="GO" id="GO:0005886">
    <property type="term" value="C:plasma membrane"/>
    <property type="evidence" value="ECO:0007669"/>
    <property type="project" value="TreeGrafter"/>
</dbReference>
<gene>
    <name evidence="20" type="ORF">MARU1_000115</name>
</gene>
<dbReference type="Gene3D" id="1.20.1730.10">
    <property type="entry name" value="Sodium/glucose cotransporter"/>
    <property type="match status" value="1"/>
</dbReference>
<evidence type="ECO:0000256" key="9">
    <source>
        <dbReference type="ARBA" id="ARBA00022692"/>
    </source>
</evidence>
<dbReference type="Pfam" id="PF03643">
    <property type="entry name" value="Vps26"/>
    <property type="match status" value="1"/>
</dbReference>
<keyword evidence="9 18" id="KW-0812">Transmembrane</keyword>
<keyword evidence="21" id="KW-1185">Reference proteome</keyword>
<dbReference type="GO" id="GO:0031966">
    <property type="term" value="C:mitochondrial membrane"/>
    <property type="evidence" value="ECO:0007669"/>
    <property type="project" value="UniProtKB-SubCell"/>
</dbReference>
<evidence type="ECO:0000256" key="4">
    <source>
        <dbReference type="ARBA" id="ARBA00004614"/>
    </source>
</evidence>
<keyword evidence="12" id="KW-0072">Autophagy</keyword>
<feature type="transmembrane region" description="Helical" evidence="18">
    <location>
        <begin position="15"/>
        <end position="37"/>
    </location>
</feature>
<evidence type="ECO:0000256" key="1">
    <source>
        <dbReference type="ARBA" id="ARBA00004141"/>
    </source>
</evidence>
<dbReference type="GO" id="GO:0006886">
    <property type="term" value="P:intracellular protein transport"/>
    <property type="evidence" value="ECO:0007669"/>
    <property type="project" value="InterPro"/>
</dbReference>
<keyword evidence="16" id="KW-1015">Disulfide bond</keyword>
<evidence type="ECO:0000256" key="15">
    <source>
        <dbReference type="ARBA" id="ARBA00023136"/>
    </source>
</evidence>
<dbReference type="InterPro" id="IPR038377">
    <property type="entry name" value="Na/Glc_symporter_sf"/>
</dbReference>
<dbReference type="FunFam" id="2.60.40.640:FF:000010">
    <property type="entry name" value="Vacuolar protein sorting-associated protein 26"/>
    <property type="match status" value="1"/>
</dbReference>
<feature type="transmembrane region" description="Helical" evidence="18">
    <location>
        <begin position="199"/>
        <end position="217"/>
    </location>
</feature>
<sequence>MSTAEHPAQVLGQGVGWAVVVGLGLAFAAFMISLTWIQSRYTGHKATSVEEFSSASRSVRPGLIAAGIVSAWTWAATLLTSASMTFQYGVAGAYWYSAGAMLQILLCSIMACKLKSFAPFCSTYLEVIRIRYGKRVHAVFMAFAFVTNLLVSSQLVLGGAAVVHELTGLHKLAGIFLIPFSVAVYTVTGGLRATLIADYVHTVGLLVIILYFFFRVWTGHGLMGSLSHMVERLEHAARIKPVAGNAGGSYLTMRSQGGLLFGIINVCSNVAAVFCDQSYHQRSIASLPATASRGFLLGGSAWFPIPFVFGTTMGLAARALVHQVPSMYELTAKQIADGLTAPSVAVVLCGKGGAVAMLILLFLAVTSATSAQQIAVSSVFTFDVWKVYVHPSPRGQHMQMITHGAVLAWALIMSLFGLVLHYGGIGLGWVYTMMGIAVAPAACPIFASLVWNKTHPHACVVGMTLGCGLGMMTWLVTAGMLYGHITVESTGEQYPTVAGNLVSLLVSGVVVVGWSLVQPRNYTFADTRAFHAPKDLFAMPDPMGSSPSEPVEEKCGATDSEMSKPVVALGAWEHDAGENNIEYVRAAGLDPAEMTAQGRRVTGIAVACSILLIAIVPAVAICARTWTPAGLGVWMYLGLLWLGWSVLAVVIWPLWEARAELHGTMTSLFSFSTPVDIDIRLEDEHERKTVDVKTVGTSKETYPVYYDGESVRGSVVIQPRQAKKLQHDGIKIELVGCMDLLYDRGNHDEFLSLVEDLAPAGEVRDAVTIPFEFRGVEKKYESYQGINVRLRYFLRVTMHRRISDVVRERDVWVHSFRLPSDSNHAIKMEVGIEDCLHIEFEYNKSKYHLKDVIVGKIYFLLVRIKIKHMELSIVRRETTGSGQNQYNESETITKFEIMDGAPVRGETIPIRLFLGGFDLTPTFRDVSKKFSARYYLNLVLNDEENRRYFKQQEITLYRIPDNGVDVQGHGRAVDVSSAFQRGPLTASTSRSTPPSLSVINVTMDLCRPLPRVPGAGAEDQCPDGTNVCMIASSRRAGLDDRIEQVVPSAGTDAGLFLDAAQPYQLSFRGRTWSDTAQSTQLRMVCDKRSELSVASYDAMRGVLALTWHTPLACSARRKAQRRGSSLGWWMVCVAVLTMARGDGTCYRTATHGATCRIMCATCHGT</sequence>
<dbReference type="Pfam" id="PF09451">
    <property type="entry name" value="ATG27"/>
    <property type="match status" value="1"/>
</dbReference>
<dbReference type="GO" id="GO:0030659">
    <property type="term" value="C:cytoplasmic vesicle membrane"/>
    <property type="evidence" value="ECO:0007669"/>
    <property type="project" value="UniProtKB-SubCell"/>
</dbReference>
<feature type="transmembrane region" description="Helical" evidence="18">
    <location>
        <begin position="401"/>
        <end position="423"/>
    </location>
</feature>